<evidence type="ECO:0000313" key="1">
    <source>
        <dbReference type="EMBL" id="CAI9969032.1"/>
    </source>
</evidence>
<reference evidence="1" key="1">
    <citation type="submission" date="2023-06" db="EMBL/GenBank/DDBJ databases">
        <authorList>
            <person name="Kurt Z."/>
        </authorList>
    </citation>
    <scope>NUCLEOTIDE SEQUENCE</scope>
</reference>
<name>A0AA86R9X5_9EUKA</name>
<reference evidence="2 3" key="2">
    <citation type="submission" date="2024-07" db="EMBL/GenBank/DDBJ databases">
        <authorList>
            <person name="Akdeniz Z."/>
        </authorList>
    </citation>
    <scope>NUCLEOTIDE SEQUENCE [LARGE SCALE GENOMIC DNA]</scope>
</reference>
<dbReference type="EMBL" id="CAXDID020000333">
    <property type="protein sequence ID" value="CAL6078342.1"/>
    <property type="molecule type" value="Genomic_DNA"/>
</dbReference>
<proteinExistence type="predicted"/>
<keyword evidence="3" id="KW-1185">Reference proteome</keyword>
<dbReference type="Proteomes" id="UP001642409">
    <property type="component" value="Unassembled WGS sequence"/>
</dbReference>
<gene>
    <name evidence="1" type="ORF">HINF_LOCUS56677</name>
    <name evidence="2" type="ORF">HINF_LOCUS58857</name>
</gene>
<sequence>MSVSGNIQTQSYFGLINDVQHDSQVIISSFKYQLHITVSANNCAFFAFSNGQWKIAGLVFVGFIGYPLAPRNPIVGQCDCLDGQYKLQGICYEQIRNRVTYLITSSYVLN</sequence>
<evidence type="ECO:0000313" key="3">
    <source>
        <dbReference type="Proteomes" id="UP001642409"/>
    </source>
</evidence>
<dbReference type="AlphaFoldDB" id="A0AA86R9X5"/>
<comment type="caution">
    <text evidence="1">The sequence shown here is derived from an EMBL/GenBank/DDBJ whole genome shotgun (WGS) entry which is preliminary data.</text>
</comment>
<evidence type="ECO:0000313" key="2">
    <source>
        <dbReference type="EMBL" id="CAL6078342.1"/>
    </source>
</evidence>
<organism evidence="1">
    <name type="scientific">Hexamita inflata</name>
    <dbReference type="NCBI Taxonomy" id="28002"/>
    <lineage>
        <taxon>Eukaryota</taxon>
        <taxon>Metamonada</taxon>
        <taxon>Diplomonadida</taxon>
        <taxon>Hexamitidae</taxon>
        <taxon>Hexamitinae</taxon>
        <taxon>Hexamita</taxon>
    </lineage>
</organism>
<dbReference type="EMBL" id="CATOUU010001052">
    <property type="protein sequence ID" value="CAI9969032.1"/>
    <property type="molecule type" value="Genomic_DNA"/>
</dbReference>
<accession>A0AA86R9X5</accession>
<protein>
    <submittedName>
        <fullName evidence="2">Hypothetical_protein</fullName>
    </submittedName>
</protein>